<reference evidence="1 2" key="1">
    <citation type="submission" date="2018-08" db="EMBL/GenBank/DDBJ databases">
        <title>Recombination of ecologically and evolutionarily significant loci maintains genetic cohesion in the Pseudomonas syringae species complex.</title>
        <authorList>
            <person name="Dillon M."/>
            <person name="Thakur S."/>
            <person name="Almeida R.N.D."/>
            <person name="Weir B.S."/>
            <person name="Guttman D.S."/>
        </authorList>
    </citation>
    <scope>NUCLEOTIDE SEQUENCE [LARGE SCALE GENOMIC DNA]</scope>
    <source>
        <strain evidence="1 2">ICMP 8902</strain>
    </source>
</reference>
<dbReference type="InterPro" id="IPR023401">
    <property type="entry name" value="ODC_N"/>
</dbReference>
<dbReference type="InterPro" id="IPR003462">
    <property type="entry name" value="ODC_Mu_crystall"/>
</dbReference>
<dbReference type="AlphaFoldDB" id="A0A3M3YK51"/>
<dbReference type="Gene3D" id="3.30.1780.10">
    <property type="entry name" value="ornithine cyclodeaminase, domain 1"/>
    <property type="match status" value="1"/>
</dbReference>
<evidence type="ECO:0000313" key="2">
    <source>
        <dbReference type="Proteomes" id="UP000279372"/>
    </source>
</evidence>
<dbReference type="SUPFAM" id="SSF51735">
    <property type="entry name" value="NAD(P)-binding Rossmann-fold domains"/>
    <property type="match status" value="1"/>
</dbReference>
<dbReference type="Proteomes" id="UP000279372">
    <property type="component" value="Unassembled WGS sequence"/>
</dbReference>
<name>A0A3M3YK51_9PSED</name>
<evidence type="ECO:0000313" key="1">
    <source>
        <dbReference type="EMBL" id="RMO82907.1"/>
    </source>
</evidence>
<dbReference type="Pfam" id="PF02423">
    <property type="entry name" value="OCD_Mu_crystall"/>
    <property type="match status" value="1"/>
</dbReference>
<sequence length="334" mass="36133">MENKKSSGTKTLFISAEVTETVLDWPSMIDAIRCSYAVPHGNRTSFRAVARDEGVWMRSLVSVPPNSAVMGAKIFGRSSGRGVSYLVPLFDRVTSELLALIDGRHLTALRTAATSAVAVDLLAKPGALNLGVIGSGGEARAHVKAIANVRSIDSIAVYSPTPQKREQFAADLARELNVKCHAVSHAEQAVSNADLVVCAARSHDERPVLDGNWLMQGTLLVSIGSTIPEQRELDIRSIERCDLIVCDMLHEVADETGDFIEAKAQGLNFSSKLATLNDLVLGRLSERVRTSRMPMYKSVGAAIQDLTVAELAWRRAVDAGLARELEMSLTLQQV</sequence>
<gene>
    <name evidence="1" type="ORF">ALQ33_01560</name>
</gene>
<dbReference type="Gene3D" id="3.40.50.720">
    <property type="entry name" value="NAD(P)-binding Rossmann-like Domain"/>
    <property type="match status" value="1"/>
</dbReference>
<comment type="caution">
    <text evidence="1">The sequence shown here is derived from an EMBL/GenBank/DDBJ whole genome shotgun (WGS) entry which is preliminary data.</text>
</comment>
<proteinExistence type="predicted"/>
<dbReference type="PANTHER" id="PTHR13812">
    <property type="entry name" value="KETIMINE REDUCTASE MU-CRYSTALLIN"/>
    <property type="match status" value="1"/>
</dbReference>
<dbReference type="GO" id="GO:0005737">
    <property type="term" value="C:cytoplasm"/>
    <property type="evidence" value="ECO:0007669"/>
    <property type="project" value="TreeGrafter"/>
</dbReference>
<dbReference type="RefSeq" id="WP_122223568.1">
    <property type="nucleotide sequence ID" value="NZ_RBQB01000290.1"/>
</dbReference>
<dbReference type="PIRSF" id="PIRSF001439">
    <property type="entry name" value="CryM"/>
    <property type="match status" value="1"/>
</dbReference>
<protein>
    <submittedName>
        <fullName evidence="1">Ornithine cyclodeaminase</fullName>
    </submittedName>
</protein>
<dbReference type="PANTHER" id="PTHR13812:SF19">
    <property type="entry name" value="KETIMINE REDUCTASE MU-CRYSTALLIN"/>
    <property type="match status" value="1"/>
</dbReference>
<organism evidence="1 2">
    <name type="scientific">Pseudomonas syringae pv. philadelphi</name>
    <dbReference type="NCBI Taxonomy" id="251706"/>
    <lineage>
        <taxon>Bacteria</taxon>
        <taxon>Pseudomonadati</taxon>
        <taxon>Pseudomonadota</taxon>
        <taxon>Gammaproteobacteria</taxon>
        <taxon>Pseudomonadales</taxon>
        <taxon>Pseudomonadaceae</taxon>
        <taxon>Pseudomonas</taxon>
    </lineage>
</organism>
<accession>A0A3M3YK51</accession>
<dbReference type="InterPro" id="IPR036291">
    <property type="entry name" value="NAD(P)-bd_dom_sf"/>
</dbReference>
<dbReference type="EMBL" id="RBQB01000290">
    <property type="protein sequence ID" value="RMO82907.1"/>
    <property type="molecule type" value="Genomic_DNA"/>
</dbReference>